<comment type="caution">
    <text evidence="1">The sequence shown here is derived from an EMBL/GenBank/DDBJ whole genome shotgun (WGS) entry which is preliminary data.</text>
</comment>
<dbReference type="EMBL" id="JBHSIZ010000049">
    <property type="protein sequence ID" value="MFC4961507.1"/>
    <property type="molecule type" value="Genomic_DNA"/>
</dbReference>
<sequence>MGAPGSHQTTIAADAVIFTPSAFAKQILHRAGLIQRTRSSRHVLYQRLPAADPV</sequence>
<protein>
    <submittedName>
        <fullName evidence="1">Uncharacterized protein</fullName>
    </submittedName>
</protein>
<reference evidence="2" key="1">
    <citation type="journal article" date="2019" name="Int. J. Syst. Evol. Microbiol.">
        <title>The Global Catalogue of Microorganisms (GCM) 10K type strain sequencing project: providing services to taxonomists for standard genome sequencing and annotation.</title>
        <authorList>
            <consortium name="The Broad Institute Genomics Platform"/>
            <consortium name="The Broad Institute Genome Sequencing Center for Infectious Disease"/>
            <person name="Wu L."/>
            <person name="Ma J."/>
        </authorList>
    </citation>
    <scope>NUCLEOTIDE SEQUENCE [LARGE SCALE GENOMIC DNA]</scope>
    <source>
        <strain evidence="2">CCM 7224</strain>
    </source>
</reference>
<evidence type="ECO:0000313" key="2">
    <source>
        <dbReference type="Proteomes" id="UP001595834"/>
    </source>
</evidence>
<name>A0ABV9UYS1_9ACTN</name>
<proteinExistence type="predicted"/>
<accession>A0ABV9UYS1</accession>
<dbReference type="Proteomes" id="UP001595834">
    <property type="component" value="Unassembled WGS sequence"/>
</dbReference>
<keyword evidence="2" id="KW-1185">Reference proteome</keyword>
<gene>
    <name evidence="1" type="ORF">ACFPFX_34990</name>
</gene>
<dbReference type="RefSeq" id="WP_344380704.1">
    <property type="nucleotide sequence ID" value="NZ_BAAASQ010000053.1"/>
</dbReference>
<organism evidence="1 2">
    <name type="scientific">Streptomyces mauvecolor</name>
    <dbReference type="NCBI Taxonomy" id="58345"/>
    <lineage>
        <taxon>Bacteria</taxon>
        <taxon>Bacillati</taxon>
        <taxon>Actinomycetota</taxon>
        <taxon>Actinomycetes</taxon>
        <taxon>Kitasatosporales</taxon>
        <taxon>Streptomycetaceae</taxon>
        <taxon>Streptomyces</taxon>
    </lineage>
</organism>
<evidence type="ECO:0000313" key="1">
    <source>
        <dbReference type="EMBL" id="MFC4961507.1"/>
    </source>
</evidence>